<dbReference type="InterPro" id="IPR003593">
    <property type="entry name" value="AAA+_ATPase"/>
</dbReference>
<accession>A0A6L3ZJJ8</accession>
<keyword evidence="1" id="KW-0547">Nucleotide-binding</keyword>
<evidence type="ECO:0000259" key="3">
    <source>
        <dbReference type="PROSITE" id="PS50893"/>
    </source>
</evidence>
<dbReference type="PROSITE" id="PS50893">
    <property type="entry name" value="ABC_TRANSPORTER_2"/>
    <property type="match status" value="1"/>
</dbReference>
<dbReference type="Gene3D" id="3.40.50.300">
    <property type="entry name" value="P-loop containing nucleotide triphosphate hydrolases"/>
    <property type="match status" value="1"/>
</dbReference>
<sequence>MIDQLSWNSLSYTYDGRTTLSFPDGVVHRGEMIAVIGNSGSGKSTWMQLLSGILAIQEGNILYGTTSLLRKSETQRDKLRSRHIGLIFQKNHFLNDLSVQDNLMLPSYAVRQKPDVSFITEHAEKLSVSHLLQSKPSECSVGELQRLSILRTLSTKPSFILADEPTSALDDVNASAILDIFETISKEQNIGILIVTHDQRVKSRVSNTIQIGK</sequence>
<keyword evidence="2 4" id="KW-0067">ATP-binding</keyword>
<gene>
    <name evidence="4" type="ORF">F8C82_04860</name>
</gene>
<dbReference type="SUPFAM" id="SSF52540">
    <property type="entry name" value="P-loop containing nucleoside triphosphate hydrolases"/>
    <property type="match status" value="1"/>
</dbReference>
<dbReference type="OrthoDB" id="1414429at2"/>
<organism evidence="4 5">
    <name type="scientific">Phaeocystidibacter marisrubri</name>
    <dbReference type="NCBI Taxonomy" id="1577780"/>
    <lineage>
        <taxon>Bacteria</taxon>
        <taxon>Pseudomonadati</taxon>
        <taxon>Bacteroidota</taxon>
        <taxon>Flavobacteriia</taxon>
        <taxon>Flavobacteriales</taxon>
        <taxon>Phaeocystidibacteraceae</taxon>
        <taxon>Phaeocystidibacter</taxon>
    </lineage>
</organism>
<dbReference type="GO" id="GO:0016887">
    <property type="term" value="F:ATP hydrolysis activity"/>
    <property type="evidence" value="ECO:0007669"/>
    <property type="project" value="InterPro"/>
</dbReference>
<dbReference type="RefSeq" id="WP_151692426.1">
    <property type="nucleotide sequence ID" value="NZ_BMGX01000002.1"/>
</dbReference>
<dbReference type="InterPro" id="IPR017871">
    <property type="entry name" value="ABC_transporter-like_CS"/>
</dbReference>
<evidence type="ECO:0000256" key="2">
    <source>
        <dbReference type="ARBA" id="ARBA00022840"/>
    </source>
</evidence>
<dbReference type="GO" id="GO:0005524">
    <property type="term" value="F:ATP binding"/>
    <property type="evidence" value="ECO:0007669"/>
    <property type="project" value="UniProtKB-KW"/>
</dbReference>
<dbReference type="PANTHER" id="PTHR24220">
    <property type="entry name" value="IMPORT ATP-BINDING PROTEIN"/>
    <property type="match status" value="1"/>
</dbReference>
<dbReference type="PROSITE" id="PS00211">
    <property type="entry name" value="ABC_TRANSPORTER_1"/>
    <property type="match status" value="1"/>
</dbReference>
<dbReference type="SMART" id="SM00382">
    <property type="entry name" value="AAA"/>
    <property type="match status" value="1"/>
</dbReference>
<name>A0A6L3ZJJ8_9FLAO</name>
<protein>
    <submittedName>
        <fullName evidence="4">ATP-binding cassette domain-containing protein</fullName>
    </submittedName>
</protein>
<evidence type="ECO:0000256" key="1">
    <source>
        <dbReference type="ARBA" id="ARBA00022741"/>
    </source>
</evidence>
<dbReference type="InterPro" id="IPR027417">
    <property type="entry name" value="P-loop_NTPase"/>
</dbReference>
<feature type="domain" description="ABC transporter" evidence="3">
    <location>
        <begin position="5"/>
        <end position="213"/>
    </location>
</feature>
<dbReference type="GO" id="GO:0022857">
    <property type="term" value="F:transmembrane transporter activity"/>
    <property type="evidence" value="ECO:0007669"/>
    <property type="project" value="TreeGrafter"/>
</dbReference>
<dbReference type="GO" id="GO:0005886">
    <property type="term" value="C:plasma membrane"/>
    <property type="evidence" value="ECO:0007669"/>
    <property type="project" value="TreeGrafter"/>
</dbReference>
<dbReference type="AlphaFoldDB" id="A0A6L3ZJJ8"/>
<evidence type="ECO:0000313" key="4">
    <source>
        <dbReference type="EMBL" id="KAB2817738.1"/>
    </source>
</evidence>
<evidence type="ECO:0000313" key="5">
    <source>
        <dbReference type="Proteomes" id="UP000484164"/>
    </source>
</evidence>
<proteinExistence type="predicted"/>
<dbReference type="EMBL" id="WBVQ01000001">
    <property type="protein sequence ID" value="KAB2817738.1"/>
    <property type="molecule type" value="Genomic_DNA"/>
</dbReference>
<dbReference type="Pfam" id="PF00005">
    <property type="entry name" value="ABC_tran"/>
    <property type="match status" value="1"/>
</dbReference>
<reference evidence="4 5" key="1">
    <citation type="submission" date="2019-10" db="EMBL/GenBank/DDBJ databases">
        <title>Genome sequence of Phaeocystidibacter marisrubri JCM30614 (type strain).</title>
        <authorList>
            <person name="Bowman J.P."/>
        </authorList>
    </citation>
    <scope>NUCLEOTIDE SEQUENCE [LARGE SCALE GENOMIC DNA]</scope>
    <source>
        <strain evidence="4 5">JCM 30614</strain>
    </source>
</reference>
<dbReference type="Proteomes" id="UP000484164">
    <property type="component" value="Unassembled WGS sequence"/>
</dbReference>
<dbReference type="InterPro" id="IPR003439">
    <property type="entry name" value="ABC_transporter-like_ATP-bd"/>
</dbReference>
<dbReference type="PANTHER" id="PTHR24220:SF659">
    <property type="entry name" value="TRANSPORTER, PUTATIVE-RELATED"/>
    <property type="match status" value="1"/>
</dbReference>
<comment type="caution">
    <text evidence="4">The sequence shown here is derived from an EMBL/GenBank/DDBJ whole genome shotgun (WGS) entry which is preliminary data.</text>
</comment>
<dbReference type="InterPro" id="IPR015854">
    <property type="entry name" value="ABC_transpr_LolD-like"/>
</dbReference>
<keyword evidence="5" id="KW-1185">Reference proteome</keyword>